<proteinExistence type="inferred from homology"/>
<keyword evidence="2" id="KW-0804">Transcription</keyword>
<evidence type="ECO:0000313" key="5">
    <source>
        <dbReference type="Proteomes" id="UP001327560"/>
    </source>
</evidence>
<organism evidence="4 5">
    <name type="scientific">Canna indica</name>
    <name type="common">Indian-shot</name>
    <dbReference type="NCBI Taxonomy" id="4628"/>
    <lineage>
        <taxon>Eukaryota</taxon>
        <taxon>Viridiplantae</taxon>
        <taxon>Streptophyta</taxon>
        <taxon>Embryophyta</taxon>
        <taxon>Tracheophyta</taxon>
        <taxon>Spermatophyta</taxon>
        <taxon>Magnoliopsida</taxon>
        <taxon>Liliopsida</taxon>
        <taxon>Zingiberales</taxon>
        <taxon>Cannaceae</taxon>
        <taxon>Canna</taxon>
    </lineage>
</organism>
<name>A0AAQ3QGK3_9LILI</name>
<keyword evidence="3" id="KW-0809">Transit peptide</keyword>
<dbReference type="Gene3D" id="1.25.70.10">
    <property type="entry name" value="Transcription termination factor 3, mitochondrial"/>
    <property type="match status" value="1"/>
</dbReference>
<evidence type="ECO:0000256" key="3">
    <source>
        <dbReference type="ARBA" id="ARBA00022946"/>
    </source>
</evidence>
<dbReference type="InterPro" id="IPR003690">
    <property type="entry name" value="MTERF"/>
</dbReference>
<evidence type="ECO:0000256" key="2">
    <source>
        <dbReference type="ARBA" id="ARBA00022472"/>
    </source>
</evidence>
<sequence>MVEYLTSWGLPATKAAKAYEQIAHLQSTKRPDAVLSFMESQGFGSAHLRKLISLRPRFLCCDVEKNLAPKLQSLRDIGFSRSDLVDIIVAQPGILFLNFNRSVLPRLKTWESIFGSRELLIKHIKSKTRFFSCNIEKVVSRNLKFLADECGIPEERACLAIRMNPSFIVQKLDSLRTLVVRAEEIGKPRTSRMFLWTLYALRMVSKERYDAKVKFMKIFGWSESDFASAFVKAPNIVCSSQEALQRKMDFLIKEVGCTPSYIAHHPHILLLSLEKRIIPRFRVLEMLKSKGLWTSKYQPSSFFNLSNIKFREKYVLCYKDEVPELLDVLRV</sequence>
<dbReference type="Proteomes" id="UP001327560">
    <property type="component" value="Chromosome 5"/>
</dbReference>
<keyword evidence="2" id="KW-0805">Transcription regulation</keyword>
<dbReference type="Pfam" id="PF02536">
    <property type="entry name" value="mTERF"/>
    <property type="match status" value="2"/>
</dbReference>
<accession>A0AAQ3QGK3</accession>
<dbReference type="SMART" id="SM00733">
    <property type="entry name" value="Mterf"/>
    <property type="match status" value="5"/>
</dbReference>
<reference evidence="4 5" key="1">
    <citation type="submission" date="2023-10" db="EMBL/GenBank/DDBJ databases">
        <title>Chromosome-scale genome assembly provides insights into flower coloration mechanisms of Canna indica.</title>
        <authorList>
            <person name="Li C."/>
        </authorList>
    </citation>
    <scope>NUCLEOTIDE SEQUENCE [LARGE SCALE GENOMIC DNA]</scope>
    <source>
        <tissue evidence="4">Flower</tissue>
    </source>
</reference>
<evidence type="ECO:0000313" key="4">
    <source>
        <dbReference type="EMBL" id="WOL08656.1"/>
    </source>
</evidence>
<dbReference type="EMBL" id="CP136894">
    <property type="protein sequence ID" value="WOL08656.1"/>
    <property type="molecule type" value="Genomic_DNA"/>
</dbReference>
<dbReference type="GO" id="GO:0006353">
    <property type="term" value="P:DNA-templated transcription termination"/>
    <property type="evidence" value="ECO:0007669"/>
    <property type="project" value="UniProtKB-KW"/>
</dbReference>
<protein>
    <submittedName>
        <fullName evidence="4">Transcription termination factor MTERF15, mitochondrial-like isoform X1</fullName>
    </submittedName>
</protein>
<dbReference type="AlphaFoldDB" id="A0AAQ3QGK3"/>
<comment type="similarity">
    <text evidence="1">Belongs to the mTERF family.</text>
</comment>
<dbReference type="InterPro" id="IPR038538">
    <property type="entry name" value="MTERF_sf"/>
</dbReference>
<keyword evidence="2" id="KW-0806">Transcription termination</keyword>
<evidence type="ECO:0000256" key="1">
    <source>
        <dbReference type="ARBA" id="ARBA00007692"/>
    </source>
</evidence>
<gene>
    <name evidence="4" type="ORF">Cni_G17409</name>
</gene>
<dbReference type="PANTHER" id="PTHR13068:SF242">
    <property type="entry name" value="OS04G0637500 PROTEIN"/>
    <property type="match status" value="1"/>
</dbReference>
<dbReference type="FunFam" id="1.25.70.10:FF:000001">
    <property type="entry name" value="Mitochondrial transcription termination factor-like"/>
    <property type="match status" value="1"/>
</dbReference>
<keyword evidence="5" id="KW-1185">Reference proteome</keyword>
<dbReference type="PANTHER" id="PTHR13068">
    <property type="entry name" value="CGI-12 PROTEIN-RELATED"/>
    <property type="match status" value="1"/>
</dbReference>
<dbReference type="GO" id="GO:0003676">
    <property type="term" value="F:nucleic acid binding"/>
    <property type="evidence" value="ECO:0007669"/>
    <property type="project" value="InterPro"/>
</dbReference>